<gene>
    <name evidence="1" type="ORF">HOLleu_30990</name>
</gene>
<dbReference type="AlphaFoldDB" id="A0A9Q1H1L0"/>
<name>A0A9Q1H1L0_HOLLE</name>
<dbReference type="EMBL" id="JAIZAY010000015">
    <property type="protein sequence ID" value="KAJ8028681.1"/>
    <property type="molecule type" value="Genomic_DNA"/>
</dbReference>
<keyword evidence="2" id="KW-1185">Reference proteome</keyword>
<protein>
    <recommendedName>
        <fullName evidence="3">Reverse transcriptase domain-containing protein</fullName>
    </recommendedName>
</protein>
<accession>A0A9Q1H1L0</accession>
<evidence type="ECO:0008006" key="3">
    <source>
        <dbReference type="Google" id="ProtNLM"/>
    </source>
</evidence>
<evidence type="ECO:0000313" key="1">
    <source>
        <dbReference type="EMBL" id="KAJ8028681.1"/>
    </source>
</evidence>
<dbReference type="Proteomes" id="UP001152320">
    <property type="component" value="Chromosome 15"/>
</dbReference>
<sequence>MKEHLEAMEEVTIKEYRETEKKLNALSNIWCNVWGAEERVRYNLCTNNNDIPPLYGLRKDHKESKDEIGGPPLRPICGAVTSCNRALAYFLCQCIRPLISSAPESCDSTEDLLARIFELNGEKKEIIIGSMDVKALYPSIDIDLATEKTCELLEMSDIKFEGVNPIELGLFLKVIELESNIVLPSIFTPFCPTRTSNRGRKPTLVGNISKPNEKIRWSNWEKPKHIPNYITLRKMVIFSLKYTMKYVLNNHICQYDNQLFKQKEGGAIGVSLAGDVAQTFMIWWDREFKEQLDQRGIKCLLYSRYVDDILTAVQKTKYKGPENNALVEFQELMDIANSIHTSIQVTLETPGCNADGRMPILDLKIWPENKCIDGETYTVIHHTHYSKPMANKQVLSSHTALDYKTKIVILANDLFRIMRNVSLDLPETERILPIQVYMLRLQISGYSKTERFKIYTRAKARFDNVVAEYQKGKAPLYRPNFGNSLKGLKTSLVRNMTGFVKVMIKLRL</sequence>
<dbReference type="PANTHER" id="PTHR21301">
    <property type="entry name" value="REVERSE TRANSCRIPTASE"/>
    <property type="match status" value="1"/>
</dbReference>
<comment type="caution">
    <text evidence="1">The sequence shown here is derived from an EMBL/GenBank/DDBJ whole genome shotgun (WGS) entry which is preliminary data.</text>
</comment>
<organism evidence="1 2">
    <name type="scientific">Holothuria leucospilota</name>
    <name type="common">Black long sea cucumber</name>
    <name type="synonym">Mertensiothuria leucospilota</name>
    <dbReference type="NCBI Taxonomy" id="206669"/>
    <lineage>
        <taxon>Eukaryota</taxon>
        <taxon>Metazoa</taxon>
        <taxon>Echinodermata</taxon>
        <taxon>Eleutherozoa</taxon>
        <taxon>Echinozoa</taxon>
        <taxon>Holothuroidea</taxon>
        <taxon>Aspidochirotacea</taxon>
        <taxon>Aspidochirotida</taxon>
        <taxon>Holothuriidae</taxon>
        <taxon>Holothuria</taxon>
    </lineage>
</organism>
<evidence type="ECO:0000313" key="2">
    <source>
        <dbReference type="Proteomes" id="UP001152320"/>
    </source>
</evidence>
<reference evidence="1" key="1">
    <citation type="submission" date="2021-10" db="EMBL/GenBank/DDBJ databases">
        <title>Tropical sea cucumber genome reveals ecological adaptation and Cuvierian tubules defense mechanism.</title>
        <authorList>
            <person name="Chen T."/>
        </authorList>
    </citation>
    <scope>NUCLEOTIDE SEQUENCE</scope>
    <source>
        <strain evidence="1">Nanhai2018</strain>
        <tissue evidence="1">Muscle</tissue>
    </source>
</reference>
<proteinExistence type="predicted"/>
<dbReference type="PANTHER" id="PTHR21301:SF10">
    <property type="entry name" value="REVERSE TRANSCRIPTASE DOMAIN-CONTAINING PROTEIN"/>
    <property type="match status" value="1"/>
</dbReference>
<dbReference type="OrthoDB" id="6782675at2759"/>